<keyword evidence="4" id="KW-1185">Reference proteome</keyword>
<organism evidence="3 4">
    <name type="scientific">Evansella alkalicola</name>
    <dbReference type="NCBI Taxonomy" id="745819"/>
    <lineage>
        <taxon>Bacteria</taxon>
        <taxon>Bacillati</taxon>
        <taxon>Bacillota</taxon>
        <taxon>Bacilli</taxon>
        <taxon>Bacillales</taxon>
        <taxon>Bacillaceae</taxon>
        <taxon>Evansella</taxon>
    </lineage>
</organism>
<dbReference type="InterPro" id="IPR035328">
    <property type="entry name" value="DUF3048_C"/>
</dbReference>
<comment type="caution">
    <text evidence="3">The sequence shown here is derived from an EMBL/GenBank/DDBJ whole genome shotgun (WGS) entry which is preliminary data.</text>
</comment>
<evidence type="ECO:0000313" key="4">
    <source>
        <dbReference type="Proteomes" id="UP000790580"/>
    </source>
</evidence>
<dbReference type="Pfam" id="PF11258">
    <property type="entry name" value="DUF3048"/>
    <property type="match status" value="1"/>
</dbReference>
<dbReference type="Gene3D" id="3.50.90.10">
    <property type="entry name" value="YerB-like"/>
    <property type="match status" value="1"/>
</dbReference>
<feature type="domain" description="DUF3048" evidence="1">
    <location>
        <begin position="62"/>
        <end position="204"/>
    </location>
</feature>
<evidence type="ECO:0000259" key="2">
    <source>
        <dbReference type="Pfam" id="PF17479"/>
    </source>
</evidence>
<dbReference type="RefSeq" id="WP_176371258.1">
    <property type="nucleotide sequence ID" value="NZ_JAHQCR010000032.1"/>
</dbReference>
<feature type="domain" description="DUF3048" evidence="2">
    <location>
        <begin position="229"/>
        <end position="346"/>
    </location>
</feature>
<evidence type="ECO:0000259" key="1">
    <source>
        <dbReference type="Pfam" id="PF11258"/>
    </source>
</evidence>
<protein>
    <submittedName>
        <fullName evidence="3">DUF3048 domain-containing protein</fullName>
    </submittedName>
</protein>
<proteinExistence type="predicted"/>
<dbReference type="SUPFAM" id="SSF159774">
    <property type="entry name" value="YerB-like"/>
    <property type="match status" value="1"/>
</dbReference>
<accession>A0ABS6JT60</accession>
<dbReference type="InterPro" id="IPR021416">
    <property type="entry name" value="DUF3048_N"/>
</dbReference>
<dbReference type="Proteomes" id="UP000790580">
    <property type="component" value="Unassembled WGS sequence"/>
</dbReference>
<dbReference type="InterPro" id="IPR023158">
    <property type="entry name" value="YerB-like_sf"/>
</dbReference>
<dbReference type="Pfam" id="PF17479">
    <property type="entry name" value="DUF3048_C"/>
    <property type="match status" value="1"/>
</dbReference>
<gene>
    <name evidence="3" type="ORF">KS407_07335</name>
</gene>
<dbReference type="PROSITE" id="PS51257">
    <property type="entry name" value="PROKAR_LIPOPROTEIN"/>
    <property type="match status" value="1"/>
</dbReference>
<sequence>MKKRRALAIVTFVTLFMFTMFLLGCSDKTKGTLTNAELDERTVLLDIRENPKEKAPYGYFPLTGEVVPEALASDYRAFGVMIENSLSARPQSGLYQADIVYEVLSEGTITRFLAIFHSQQPERIGPIRSARSYYVHLNKGYDAIYVNAGGSPGGLNLAQSSYVDDISGLAYDGRFFTRSRDRSAPHNMYTTYDDLVSAANQIGYEMDRKPPELYIEQEARAGDKVASTVEINYGSSSNNVRYNYDEDTRKYSRFVGGQPSLDLDTNEPVMPKNIFIIEANHRVIPKGEDHIDAGSNRREINIESGGKGYLVQEGSVTEVEWKNEDGLILPYKDDELLPFLRGQTWINIVPSGNGGLEAKVNFAD</sequence>
<reference evidence="3 4" key="1">
    <citation type="submission" date="2021-06" db="EMBL/GenBank/DDBJ databases">
        <title>Bacillus sp. RD4P76, an endophyte from a halophyte.</title>
        <authorList>
            <person name="Sun J.-Q."/>
        </authorList>
    </citation>
    <scope>NUCLEOTIDE SEQUENCE [LARGE SCALE GENOMIC DNA]</scope>
    <source>
        <strain evidence="3 4">JCM 17098</strain>
    </source>
</reference>
<dbReference type="EMBL" id="JAHQCR010000032">
    <property type="protein sequence ID" value="MBU9721261.1"/>
    <property type="molecule type" value="Genomic_DNA"/>
</dbReference>
<name>A0ABS6JT60_9BACI</name>
<evidence type="ECO:0000313" key="3">
    <source>
        <dbReference type="EMBL" id="MBU9721261.1"/>
    </source>
</evidence>